<proteinExistence type="predicted"/>
<reference evidence="1" key="1">
    <citation type="submission" date="2023-03" db="EMBL/GenBank/DDBJ databases">
        <title>Chromosome-scale reference genome and RAD-based genetic map of yellow starthistle (Centaurea solstitialis) reveal putative structural variation and QTLs associated with invader traits.</title>
        <authorList>
            <person name="Reatini B."/>
            <person name="Cang F.A."/>
            <person name="Jiang Q."/>
            <person name="Mckibben M.T.W."/>
            <person name="Barker M.S."/>
            <person name="Rieseberg L.H."/>
            <person name="Dlugosch K.M."/>
        </authorList>
    </citation>
    <scope>NUCLEOTIDE SEQUENCE</scope>
    <source>
        <strain evidence="1">CAN-66</strain>
        <tissue evidence="1">Leaf</tissue>
    </source>
</reference>
<name>A0AA38SRJ6_9ASTR</name>
<gene>
    <name evidence="1" type="ORF">OSB04_020088</name>
</gene>
<comment type="caution">
    <text evidence="1">The sequence shown here is derived from an EMBL/GenBank/DDBJ whole genome shotgun (WGS) entry which is preliminary data.</text>
</comment>
<dbReference type="AlphaFoldDB" id="A0AA38SRJ6"/>
<evidence type="ECO:0000313" key="1">
    <source>
        <dbReference type="EMBL" id="KAJ9547545.1"/>
    </source>
</evidence>
<dbReference type="Proteomes" id="UP001172457">
    <property type="component" value="Chromosome 5"/>
</dbReference>
<protein>
    <submittedName>
        <fullName evidence="1">Uncharacterized protein</fullName>
    </submittedName>
</protein>
<keyword evidence="2" id="KW-1185">Reference proteome</keyword>
<organism evidence="1 2">
    <name type="scientific">Centaurea solstitialis</name>
    <name type="common">yellow star-thistle</name>
    <dbReference type="NCBI Taxonomy" id="347529"/>
    <lineage>
        <taxon>Eukaryota</taxon>
        <taxon>Viridiplantae</taxon>
        <taxon>Streptophyta</taxon>
        <taxon>Embryophyta</taxon>
        <taxon>Tracheophyta</taxon>
        <taxon>Spermatophyta</taxon>
        <taxon>Magnoliopsida</taxon>
        <taxon>eudicotyledons</taxon>
        <taxon>Gunneridae</taxon>
        <taxon>Pentapetalae</taxon>
        <taxon>asterids</taxon>
        <taxon>campanulids</taxon>
        <taxon>Asterales</taxon>
        <taxon>Asteraceae</taxon>
        <taxon>Carduoideae</taxon>
        <taxon>Cardueae</taxon>
        <taxon>Centaureinae</taxon>
        <taxon>Centaurea</taxon>
    </lineage>
</organism>
<evidence type="ECO:0000313" key="2">
    <source>
        <dbReference type="Proteomes" id="UP001172457"/>
    </source>
</evidence>
<dbReference type="EMBL" id="JARYMX010000005">
    <property type="protein sequence ID" value="KAJ9547545.1"/>
    <property type="molecule type" value="Genomic_DNA"/>
</dbReference>
<sequence length="61" mass="7452">MVLDEQRTLWQFKVKEEMLETHDWHSRASVIISITRGRFCSTLRKSKRENQRLWNDSEMRG</sequence>
<accession>A0AA38SRJ6</accession>